<organism evidence="2 3">
    <name type="scientific">Meripilus lineatus</name>
    <dbReference type="NCBI Taxonomy" id="2056292"/>
    <lineage>
        <taxon>Eukaryota</taxon>
        <taxon>Fungi</taxon>
        <taxon>Dikarya</taxon>
        <taxon>Basidiomycota</taxon>
        <taxon>Agaricomycotina</taxon>
        <taxon>Agaricomycetes</taxon>
        <taxon>Polyporales</taxon>
        <taxon>Meripilaceae</taxon>
        <taxon>Meripilus</taxon>
    </lineage>
</organism>
<evidence type="ECO:0000259" key="1">
    <source>
        <dbReference type="SMART" id="SM00256"/>
    </source>
</evidence>
<sequence>MPKLLFNVAVPTDCWLEILNYVDFHTFMVVRSLSKAFRELLTDILAKRYNKLLTSFFPRVDNFRNLLDTTGTVLGSYPLLYLVDFTISNPPKTIFLFANAESSQKVISFIEDAGYERTDEVASRNRLVIGTTQFTFTKDAQTVKLRTSDCNYVIFKPSLFSRSVNFIVASGSGFVIAYPRDFYEVVHHSLGYTGAFTRPFQFVYRYHMRHFGDAFCMQVPFATSFHDVVPRYKDFTPVWHDHYRGGPMRGFGLDNTLNPYTFEKANEQRLIFASTRYDYE</sequence>
<protein>
    <recommendedName>
        <fullName evidence="1">F-box domain-containing protein</fullName>
    </recommendedName>
</protein>
<reference evidence="2" key="1">
    <citation type="submission" date="2022-07" db="EMBL/GenBank/DDBJ databases">
        <title>Genome Sequence of Physisporinus lineatus.</title>
        <authorList>
            <person name="Buettner E."/>
        </authorList>
    </citation>
    <scope>NUCLEOTIDE SEQUENCE</scope>
    <source>
        <strain evidence="2">VT162</strain>
    </source>
</reference>
<keyword evidence="3" id="KW-1185">Reference proteome</keyword>
<dbReference type="InterPro" id="IPR001810">
    <property type="entry name" value="F-box_dom"/>
</dbReference>
<proteinExistence type="predicted"/>
<dbReference type="Pfam" id="PF00646">
    <property type="entry name" value="F-box"/>
    <property type="match status" value="1"/>
</dbReference>
<comment type="caution">
    <text evidence="2">The sequence shown here is derived from an EMBL/GenBank/DDBJ whole genome shotgun (WGS) entry which is preliminary data.</text>
</comment>
<dbReference type="EMBL" id="JANAWD010000918">
    <property type="protein sequence ID" value="KAJ3475089.1"/>
    <property type="molecule type" value="Genomic_DNA"/>
</dbReference>
<accession>A0AAD5UVH4</accession>
<evidence type="ECO:0000313" key="3">
    <source>
        <dbReference type="Proteomes" id="UP001212997"/>
    </source>
</evidence>
<dbReference type="InterPro" id="IPR036047">
    <property type="entry name" value="F-box-like_dom_sf"/>
</dbReference>
<evidence type="ECO:0000313" key="2">
    <source>
        <dbReference type="EMBL" id="KAJ3475089.1"/>
    </source>
</evidence>
<dbReference type="AlphaFoldDB" id="A0AAD5UVH4"/>
<dbReference type="Proteomes" id="UP001212997">
    <property type="component" value="Unassembled WGS sequence"/>
</dbReference>
<gene>
    <name evidence="2" type="ORF">NLI96_g12067</name>
</gene>
<dbReference type="SMART" id="SM00256">
    <property type="entry name" value="FBOX"/>
    <property type="match status" value="1"/>
</dbReference>
<name>A0AAD5UVH4_9APHY</name>
<dbReference type="SUPFAM" id="SSF81383">
    <property type="entry name" value="F-box domain"/>
    <property type="match status" value="1"/>
</dbReference>
<feature type="domain" description="F-box" evidence="1">
    <location>
        <begin position="10"/>
        <end position="51"/>
    </location>
</feature>